<feature type="chain" id="PRO_5003990177" evidence="6">
    <location>
        <begin position="21"/>
        <end position="236"/>
    </location>
</feature>
<comment type="subcellular location">
    <subcellularLocation>
        <location evidence="1">Secreted</location>
    </subcellularLocation>
</comment>
<evidence type="ECO:0000256" key="4">
    <source>
        <dbReference type="ARBA" id="ARBA00022723"/>
    </source>
</evidence>
<feature type="domain" description="Cupin type-1" evidence="7">
    <location>
        <begin position="64"/>
        <end position="213"/>
    </location>
</feature>
<comment type="similarity">
    <text evidence="2">Belongs to the germin family.</text>
</comment>
<dbReference type="InterPro" id="IPR006045">
    <property type="entry name" value="Cupin_1"/>
</dbReference>
<accession>L8H6S8</accession>
<dbReference type="GO" id="GO:0030145">
    <property type="term" value="F:manganese ion binding"/>
    <property type="evidence" value="ECO:0007669"/>
    <property type="project" value="InterPro"/>
</dbReference>
<reference evidence="8 9" key="1">
    <citation type="journal article" date="2013" name="Genome Biol.">
        <title>Genome of Acanthamoeba castellanii highlights extensive lateral gene transfer and early evolution of tyrosine kinase signaling.</title>
        <authorList>
            <person name="Clarke M."/>
            <person name="Lohan A.J."/>
            <person name="Liu B."/>
            <person name="Lagkouvardos I."/>
            <person name="Roy S."/>
            <person name="Zafar N."/>
            <person name="Bertelli C."/>
            <person name="Schilde C."/>
            <person name="Kianianmomeni A."/>
            <person name="Burglin T.R."/>
            <person name="Frech C."/>
            <person name="Turcotte B."/>
            <person name="Kopec K.O."/>
            <person name="Synnott J.M."/>
            <person name="Choo C."/>
            <person name="Paponov I."/>
            <person name="Finkler A."/>
            <person name="Soon Heng Tan C."/>
            <person name="Hutchins A.P."/>
            <person name="Weinmeier T."/>
            <person name="Rattei T."/>
            <person name="Chu J.S."/>
            <person name="Gimenez G."/>
            <person name="Irimia M."/>
            <person name="Rigden D.J."/>
            <person name="Fitzpatrick D.A."/>
            <person name="Lorenzo-Morales J."/>
            <person name="Bateman A."/>
            <person name="Chiu C.H."/>
            <person name="Tang P."/>
            <person name="Hegemann P."/>
            <person name="Fromm H."/>
            <person name="Raoult D."/>
            <person name="Greub G."/>
            <person name="Miranda-Saavedra D."/>
            <person name="Chen N."/>
            <person name="Nash P."/>
            <person name="Ginger M.L."/>
            <person name="Horn M."/>
            <person name="Schaap P."/>
            <person name="Caler L."/>
            <person name="Loftus B."/>
        </authorList>
    </citation>
    <scope>NUCLEOTIDE SEQUENCE [LARGE SCALE GENOMIC DNA]</scope>
    <source>
        <strain evidence="8 9">Neff</strain>
    </source>
</reference>
<evidence type="ECO:0000256" key="1">
    <source>
        <dbReference type="ARBA" id="ARBA00004613"/>
    </source>
</evidence>
<evidence type="ECO:0000256" key="6">
    <source>
        <dbReference type="SAM" id="SignalP"/>
    </source>
</evidence>
<dbReference type="CDD" id="cd02241">
    <property type="entry name" value="cupin_OxOx"/>
    <property type="match status" value="1"/>
</dbReference>
<dbReference type="STRING" id="1257118.L8H6S8"/>
<dbReference type="VEuPathDB" id="AmoebaDB:ACA1_277860"/>
<dbReference type="InterPro" id="IPR011051">
    <property type="entry name" value="RmlC_Cupin_sf"/>
</dbReference>
<dbReference type="PANTHER" id="PTHR31238">
    <property type="entry name" value="GERMIN-LIKE PROTEIN SUBFAMILY 3 MEMBER 3"/>
    <property type="match status" value="1"/>
</dbReference>
<keyword evidence="5" id="KW-0464">Manganese</keyword>
<keyword evidence="3" id="KW-0964">Secreted</keyword>
<dbReference type="Proteomes" id="UP000011083">
    <property type="component" value="Unassembled WGS sequence"/>
</dbReference>
<name>L8H6S8_ACACF</name>
<sequence length="236" mass="24482">MQLSSFSLLLLLCALALASAQTTSPAASRAASPAASPNTALITTLKTAASQVDRVNALGDDFIFDFRGTLGVSEGRGGKTVAATARNFPALIGNGVAMTVGYLGPCGINLPHTHPRATEFNFVASGAFEAGFFMENGNEFVMTNVTQGMAVVFPQGAIHFEQNMNCEPAVFVAGFNNEDPGVSTIASNFFGLPTAIVGASLGGLNISSVEDLRAMLPDNPALGTEECRRRCGLSLD</sequence>
<proteinExistence type="inferred from homology"/>
<dbReference type="PRINTS" id="PR00325">
    <property type="entry name" value="GERMIN"/>
</dbReference>
<dbReference type="InterPro" id="IPR001929">
    <property type="entry name" value="Germin"/>
</dbReference>
<evidence type="ECO:0000313" key="9">
    <source>
        <dbReference type="Proteomes" id="UP000011083"/>
    </source>
</evidence>
<dbReference type="GO" id="GO:0005576">
    <property type="term" value="C:extracellular region"/>
    <property type="evidence" value="ECO:0007669"/>
    <property type="project" value="UniProtKB-SubCell"/>
</dbReference>
<dbReference type="Pfam" id="PF00190">
    <property type="entry name" value="Cupin_1"/>
    <property type="match status" value="1"/>
</dbReference>
<keyword evidence="9" id="KW-1185">Reference proteome</keyword>
<protein>
    <submittedName>
        <fullName evidence="8">Spherulin, putative</fullName>
    </submittedName>
</protein>
<dbReference type="GeneID" id="14921727"/>
<keyword evidence="6" id="KW-0732">Signal</keyword>
<evidence type="ECO:0000256" key="5">
    <source>
        <dbReference type="ARBA" id="ARBA00023211"/>
    </source>
</evidence>
<dbReference type="SUPFAM" id="SSF51182">
    <property type="entry name" value="RmlC-like cupins"/>
    <property type="match status" value="1"/>
</dbReference>
<keyword evidence="4" id="KW-0479">Metal-binding</keyword>
<organism evidence="8 9">
    <name type="scientific">Acanthamoeba castellanii (strain ATCC 30010 / Neff)</name>
    <dbReference type="NCBI Taxonomy" id="1257118"/>
    <lineage>
        <taxon>Eukaryota</taxon>
        <taxon>Amoebozoa</taxon>
        <taxon>Discosea</taxon>
        <taxon>Longamoebia</taxon>
        <taxon>Centramoebida</taxon>
        <taxon>Acanthamoebidae</taxon>
        <taxon>Acanthamoeba</taxon>
    </lineage>
</organism>
<dbReference type="KEGG" id="acan:ACA1_277860"/>
<dbReference type="OrthoDB" id="1921208at2759"/>
<dbReference type="SMART" id="SM00835">
    <property type="entry name" value="Cupin_1"/>
    <property type="match status" value="1"/>
</dbReference>
<dbReference type="InterPro" id="IPR014710">
    <property type="entry name" value="RmlC-like_jellyroll"/>
</dbReference>
<evidence type="ECO:0000256" key="3">
    <source>
        <dbReference type="ARBA" id="ARBA00022525"/>
    </source>
</evidence>
<evidence type="ECO:0000256" key="2">
    <source>
        <dbReference type="ARBA" id="ARBA00007456"/>
    </source>
</evidence>
<dbReference type="Gene3D" id="2.60.120.10">
    <property type="entry name" value="Jelly Rolls"/>
    <property type="match status" value="1"/>
</dbReference>
<gene>
    <name evidence="8" type="ORF">ACA1_277860</name>
</gene>
<dbReference type="OMA" id="MQNNDCE"/>
<evidence type="ECO:0000313" key="8">
    <source>
        <dbReference type="EMBL" id="ELR20855.1"/>
    </source>
</evidence>
<dbReference type="RefSeq" id="XP_004344598.1">
    <property type="nucleotide sequence ID" value="XM_004344548.1"/>
</dbReference>
<dbReference type="EMBL" id="KB007908">
    <property type="protein sequence ID" value="ELR20855.1"/>
    <property type="molecule type" value="Genomic_DNA"/>
</dbReference>
<feature type="signal peptide" evidence="6">
    <location>
        <begin position="1"/>
        <end position="20"/>
    </location>
</feature>
<evidence type="ECO:0000259" key="7">
    <source>
        <dbReference type="SMART" id="SM00835"/>
    </source>
</evidence>
<dbReference type="AlphaFoldDB" id="L8H6S8"/>